<protein>
    <recommendedName>
        <fullName evidence="10">Xaa-Pro aminopeptidase</fullName>
        <ecNumber evidence="4">3.4.11.9</ecNumber>
    </recommendedName>
    <alternativeName>
        <fullName evidence="11">Aminopeptidase P II</fullName>
    </alternativeName>
    <alternativeName>
        <fullName evidence="12">X-Pro aminopeptidase</fullName>
    </alternativeName>
</protein>
<feature type="domain" description="Aminopeptidase P N-terminal" evidence="13">
    <location>
        <begin position="2"/>
        <end position="136"/>
    </location>
</feature>
<dbReference type="InterPro" id="IPR029149">
    <property type="entry name" value="Creatin/AminoP/Spt16_N"/>
</dbReference>
<keyword evidence="9" id="KW-0464">Manganese</keyword>
<dbReference type="GO" id="GO:0030145">
    <property type="term" value="F:manganese ion binding"/>
    <property type="evidence" value="ECO:0007669"/>
    <property type="project" value="InterPro"/>
</dbReference>
<dbReference type="CDD" id="cd01087">
    <property type="entry name" value="Prolidase"/>
    <property type="match status" value="1"/>
</dbReference>
<evidence type="ECO:0000256" key="2">
    <source>
        <dbReference type="ARBA" id="ARBA00001936"/>
    </source>
</evidence>
<sequence length="433" mass="49417">MFKLTELSHRRRQLLSSIEPDALIILIAAPEYARNGDVLYPYRQESDFYYLTAFPEPEAIALLVPDKKEGKFILFNRADKPAETIWRGPVIGQDRACQEYGADEAYPIDQLEMKLPDYLADRRVCYYVGDSTFKRKPLARINTVLSQLNKPAVKQARHLINTVHEMRLKKSSTELDCLRLAATISSKAHIRAMQACRPDNYEYQLEAELLYEFYQQGSCATAYPNIVASGANACILHYIDNRARLRAGDLVLVDAGCEYQYYASDITRTFPVNGRFSQAQKTIYNMVLKTQQKLIDLIKPGVAWDTLQKSCVRSLTEGLIDIGLLKGRLADLIWAKAYKKFYMHGCSHWLGLDVHDVGSYKLAKKWRPLEEAMVFTVEPGIYIRPSADVDEKWWNIGIRIEDDVCVTTEGCEVMTQRAPKDIADIESLMRSSL</sequence>
<evidence type="ECO:0000256" key="12">
    <source>
        <dbReference type="ARBA" id="ARBA00081411"/>
    </source>
</evidence>
<dbReference type="Gene3D" id="3.90.230.10">
    <property type="entry name" value="Creatinase/methionine aminopeptidase superfamily"/>
    <property type="match status" value="1"/>
</dbReference>
<dbReference type="SUPFAM" id="SSF53092">
    <property type="entry name" value="Creatinase/prolidase N-terminal domain"/>
    <property type="match status" value="1"/>
</dbReference>
<evidence type="ECO:0000256" key="3">
    <source>
        <dbReference type="ARBA" id="ARBA00008766"/>
    </source>
</evidence>
<comment type="catalytic activity">
    <reaction evidence="1">
        <text>Release of any N-terminal amino acid, including proline, that is linked to proline, even from a dipeptide or tripeptide.</text>
        <dbReference type="EC" id="3.4.11.9"/>
    </reaction>
</comment>
<comment type="cofactor">
    <cofactor evidence="2">
        <name>Mn(2+)</name>
        <dbReference type="ChEBI" id="CHEBI:29035"/>
    </cofactor>
</comment>
<dbReference type="Pfam" id="PF05195">
    <property type="entry name" value="AMP_N"/>
    <property type="match status" value="1"/>
</dbReference>
<dbReference type="InterPro" id="IPR052433">
    <property type="entry name" value="X-Pro_dipept-like"/>
</dbReference>
<evidence type="ECO:0000256" key="4">
    <source>
        <dbReference type="ARBA" id="ARBA00012574"/>
    </source>
</evidence>
<dbReference type="EC" id="3.4.11.9" evidence="4"/>
<dbReference type="InterPro" id="IPR036005">
    <property type="entry name" value="Creatinase/aminopeptidase-like"/>
</dbReference>
<comment type="similarity">
    <text evidence="3">Belongs to the peptidase M24B family.</text>
</comment>
<reference evidence="14 15" key="1">
    <citation type="journal article" date="2017" name="Int. J. Syst. Evol. Microbiol.">
        <title>Aquarickettsiella crustaci n. gen. n. sp. (Gammaproteobacteria: Legionellales: Coxiellaceae); a bacterial pathogen of the freshwater crustacean: Gammarus fossarum (Malacostraca: Amphipoda).</title>
        <authorList>
            <person name="Bojko J."/>
            <person name="Dunn A.M."/>
            <person name="Stebbing P.D."/>
            <person name="Van Aerle R."/>
            <person name="Bacela-Spychalska K."/>
            <person name="Bean T.P."/>
            <person name="Stentiford G.D."/>
        </authorList>
    </citation>
    <scope>NUCLEOTIDE SEQUENCE [LARGE SCALE GENOMIC DNA]</scope>
    <source>
        <strain evidence="14">RA15029</strain>
    </source>
</reference>
<dbReference type="Proteomes" id="UP000226429">
    <property type="component" value="Unassembled WGS sequence"/>
</dbReference>
<evidence type="ECO:0000256" key="6">
    <source>
        <dbReference type="ARBA" id="ARBA00022723"/>
    </source>
</evidence>
<accession>A0A370CG41</accession>
<dbReference type="GO" id="GO:0070006">
    <property type="term" value="F:metalloaminopeptidase activity"/>
    <property type="evidence" value="ECO:0007669"/>
    <property type="project" value="InterPro"/>
</dbReference>
<evidence type="ECO:0000256" key="10">
    <source>
        <dbReference type="ARBA" id="ARBA00069363"/>
    </source>
</evidence>
<keyword evidence="8" id="KW-0482">Metalloprotease</keyword>
<dbReference type="Gene3D" id="3.40.350.10">
    <property type="entry name" value="Creatinase/prolidase N-terminal domain"/>
    <property type="match status" value="1"/>
</dbReference>
<evidence type="ECO:0000256" key="11">
    <source>
        <dbReference type="ARBA" id="ARBA00075356"/>
    </source>
</evidence>
<dbReference type="SMART" id="SM01011">
    <property type="entry name" value="AMP_N"/>
    <property type="match status" value="1"/>
</dbReference>
<evidence type="ECO:0000256" key="7">
    <source>
        <dbReference type="ARBA" id="ARBA00022801"/>
    </source>
</evidence>
<dbReference type="EMBL" id="NMOS02000018">
    <property type="protein sequence ID" value="RDH40042.1"/>
    <property type="molecule type" value="Genomic_DNA"/>
</dbReference>
<reference evidence="14 15" key="2">
    <citation type="journal article" date="2018" name="J. Invertebr. Pathol.">
        <title>'Candidatus Aquirickettsiella gammari' (Gammaproteobacteria: Legionellales: Coxiellaceae): A bacterial pathogen of the freshwater crustacean Gammarus fossarum (Malacostraca: Amphipoda).</title>
        <authorList>
            <person name="Bojko J."/>
            <person name="Dunn A.M."/>
            <person name="Stebbing P.D."/>
            <person name="van Aerle R."/>
            <person name="Bacela-Spychalska K."/>
            <person name="Bean T.P."/>
            <person name="Urrutia A."/>
            <person name="Stentiford G.D."/>
        </authorList>
    </citation>
    <scope>NUCLEOTIDE SEQUENCE [LARGE SCALE GENOMIC DNA]</scope>
    <source>
        <strain evidence="14">RA15029</strain>
    </source>
</reference>
<comment type="caution">
    <text evidence="14">The sequence shown here is derived from an EMBL/GenBank/DDBJ whole genome shotgun (WGS) entry which is preliminary data.</text>
</comment>
<keyword evidence="7" id="KW-0378">Hydrolase</keyword>
<dbReference type="GO" id="GO:0005829">
    <property type="term" value="C:cytosol"/>
    <property type="evidence" value="ECO:0007669"/>
    <property type="project" value="TreeGrafter"/>
</dbReference>
<evidence type="ECO:0000256" key="8">
    <source>
        <dbReference type="ARBA" id="ARBA00023049"/>
    </source>
</evidence>
<keyword evidence="5" id="KW-0645">Protease</keyword>
<evidence type="ECO:0000313" key="14">
    <source>
        <dbReference type="EMBL" id="RDH40042.1"/>
    </source>
</evidence>
<dbReference type="FunFam" id="3.90.230.10:FF:000002">
    <property type="entry name" value="Xaa-Pro aminopeptidase 3"/>
    <property type="match status" value="1"/>
</dbReference>
<keyword evidence="15" id="KW-1185">Reference proteome</keyword>
<keyword evidence="6" id="KW-0479">Metal-binding</keyword>
<dbReference type="PANTHER" id="PTHR43226">
    <property type="entry name" value="XAA-PRO AMINOPEPTIDASE 3"/>
    <property type="match status" value="1"/>
</dbReference>
<dbReference type="Pfam" id="PF00557">
    <property type="entry name" value="Peptidase_M24"/>
    <property type="match status" value="1"/>
</dbReference>
<proteinExistence type="inferred from homology"/>
<dbReference type="PANTHER" id="PTHR43226:SF4">
    <property type="entry name" value="XAA-PRO AMINOPEPTIDASE 3"/>
    <property type="match status" value="1"/>
</dbReference>
<gene>
    <name evidence="14" type="ORF">CFE62_005795</name>
</gene>
<evidence type="ECO:0000256" key="5">
    <source>
        <dbReference type="ARBA" id="ARBA00022670"/>
    </source>
</evidence>
<dbReference type="InterPro" id="IPR000994">
    <property type="entry name" value="Pept_M24"/>
</dbReference>
<evidence type="ECO:0000313" key="15">
    <source>
        <dbReference type="Proteomes" id="UP000226429"/>
    </source>
</evidence>
<evidence type="ECO:0000259" key="13">
    <source>
        <dbReference type="SMART" id="SM01011"/>
    </source>
</evidence>
<evidence type="ECO:0000256" key="9">
    <source>
        <dbReference type="ARBA" id="ARBA00023211"/>
    </source>
</evidence>
<dbReference type="GO" id="GO:0006508">
    <property type="term" value="P:proteolysis"/>
    <property type="evidence" value="ECO:0007669"/>
    <property type="project" value="UniProtKB-KW"/>
</dbReference>
<dbReference type="AlphaFoldDB" id="A0A370CG41"/>
<organism evidence="14 15">
    <name type="scientific">Candidatus Aquirickettsiella gammari</name>
    <dbReference type="NCBI Taxonomy" id="2016198"/>
    <lineage>
        <taxon>Bacteria</taxon>
        <taxon>Pseudomonadati</taxon>
        <taxon>Pseudomonadota</taxon>
        <taxon>Gammaproteobacteria</taxon>
        <taxon>Legionellales</taxon>
        <taxon>Coxiellaceae</taxon>
        <taxon>Candidatus Aquirickettsiella</taxon>
    </lineage>
</organism>
<dbReference type="InterPro" id="IPR007865">
    <property type="entry name" value="Aminopep_P_N"/>
</dbReference>
<dbReference type="SUPFAM" id="SSF55920">
    <property type="entry name" value="Creatinase/aminopeptidase"/>
    <property type="match status" value="1"/>
</dbReference>
<evidence type="ECO:0000256" key="1">
    <source>
        <dbReference type="ARBA" id="ARBA00001424"/>
    </source>
</evidence>
<name>A0A370CG41_9COXI</name>